<feature type="non-terminal residue" evidence="1">
    <location>
        <position position="1"/>
    </location>
</feature>
<name>A0A0S3SSE0_PHAAN</name>
<proteinExistence type="predicted"/>
<gene>
    <name evidence="1" type="primary">Vigan.08G255000</name>
    <name evidence="1" type="ORF">VIGAN_08255000</name>
</gene>
<evidence type="ECO:0000313" key="1">
    <source>
        <dbReference type="EMBL" id="BAT95758.1"/>
    </source>
</evidence>
<evidence type="ECO:0000313" key="2">
    <source>
        <dbReference type="Proteomes" id="UP000291084"/>
    </source>
</evidence>
<protein>
    <submittedName>
        <fullName evidence="1">Uncharacterized protein</fullName>
    </submittedName>
</protein>
<keyword evidence="2" id="KW-1185">Reference proteome</keyword>
<organism evidence="1 2">
    <name type="scientific">Vigna angularis var. angularis</name>
    <dbReference type="NCBI Taxonomy" id="157739"/>
    <lineage>
        <taxon>Eukaryota</taxon>
        <taxon>Viridiplantae</taxon>
        <taxon>Streptophyta</taxon>
        <taxon>Embryophyta</taxon>
        <taxon>Tracheophyta</taxon>
        <taxon>Spermatophyta</taxon>
        <taxon>Magnoliopsida</taxon>
        <taxon>eudicotyledons</taxon>
        <taxon>Gunneridae</taxon>
        <taxon>Pentapetalae</taxon>
        <taxon>rosids</taxon>
        <taxon>fabids</taxon>
        <taxon>Fabales</taxon>
        <taxon>Fabaceae</taxon>
        <taxon>Papilionoideae</taxon>
        <taxon>50 kb inversion clade</taxon>
        <taxon>NPAAA clade</taxon>
        <taxon>indigoferoid/millettioid clade</taxon>
        <taxon>Phaseoleae</taxon>
        <taxon>Vigna</taxon>
    </lineage>
</organism>
<reference evidence="1 2" key="1">
    <citation type="journal article" date="2015" name="Sci. Rep.">
        <title>The power of single molecule real-time sequencing technology in the de novo assembly of a eukaryotic genome.</title>
        <authorList>
            <person name="Sakai H."/>
            <person name="Naito K."/>
            <person name="Ogiso-Tanaka E."/>
            <person name="Takahashi Y."/>
            <person name="Iseki K."/>
            <person name="Muto C."/>
            <person name="Satou K."/>
            <person name="Teruya K."/>
            <person name="Shiroma A."/>
            <person name="Shimoji M."/>
            <person name="Hirano T."/>
            <person name="Itoh T."/>
            <person name="Kaga A."/>
            <person name="Tomooka N."/>
        </authorList>
    </citation>
    <scope>NUCLEOTIDE SEQUENCE [LARGE SCALE GENOMIC DNA]</scope>
    <source>
        <strain evidence="2">cv. Shumari</strain>
    </source>
</reference>
<sequence length="73" mass="8647">SIYITFPSVLSSIPFKFQVFHQPFFCVKISVIPFEVLLLSLSFSFSSFHHRHCSNDLLRFCIFVSERFKVVLW</sequence>
<dbReference type="EMBL" id="AP015041">
    <property type="protein sequence ID" value="BAT95758.1"/>
    <property type="molecule type" value="Genomic_DNA"/>
</dbReference>
<dbReference type="Proteomes" id="UP000291084">
    <property type="component" value="Chromosome 8"/>
</dbReference>
<accession>A0A0S3SSE0</accession>
<dbReference type="AlphaFoldDB" id="A0A0S3SSE0"/>